<comment type="similarity">
    <text evidence="1">Belongs to the sterol desaturase family.</text>
</comment>
<protein>
    <recommendedName>
        <fullName evidence="4">beta-carotene 3-hydroxylase</fullName>
        <ecNumber evidence="4">1.14.15.24</ecNumber>
    </recommendedName>
</protein>
<keyword evidence="2" id="KW-0125">Carotenoid biosynthesis</keyword>
<organism evidence="7">
    <name type="scientific">Chlamydomonas leiostraca</name>
    <dbReference type="NCBI Taxonomy" id="1034604"/>
    <lineage>
        <taxon>Eukaryota</taxon>
        <taxon>Viridiplantae</taxon>
        <taxon>Chlorophyta</taxon>
        <taxon>core chlorophytes</taxon>
        <taxon>Chlorophyceae</taxon>
        <taxon>CS clade</taxon>
        <taxon>Chlamydomonadales</taxon>
        <taxon>Chlamydomonadaceae</taxon>
        <taxon>Chlamydomonas</taxon>
    </lineage>
</organism>
<keyword evidence="5" id="KW-0812">Transmembrane</keyword>
<dbReference type="InterPro" id="IPR045019">
    <property type="entry name" value="BETA-OHASE-like"/>
</dbReference>
<dbReference type="GO" id="GO:0010291">
    <property type="term" value="F:beta-carotene 3-hydroxylase activity"/>
    <property type="evidence" value="ECO:0007669"/>
    <property type="project" value="UniProtKB-EC"/>
</dbReference>
<accession>A0A7S0S1S3</accession>
<feature type="transmembrane region" description="Helical" evidence="5">
    <location>
        <begin position="92"/>
        <end position="113"/>
    </location>
</feature>
<keyword evidence="5" id="KW-0472">Membrane</keyword>
<evidence type="ECO:0000313" key="7">
    <source>
        <dbReference type="EMBL" id="CAD8693678.1"/>
    </source>
</evidence>
<dbReference type="PANTHER" id="PTHR31899:SF9">
    <property type="entry name" value="BETA-CAROTENE 3-HYDROXYLASE 1, CHLOROPLASTIC"/>
    <property type="match status" value="1"/>
</dbReference>
<evidence type="ECO:0000256" key="2">
    <source>
        <dbReference type="ARBA" id="ARBA00022746"/>
    </source>
</evidence>
<evidence type="ECO:0000256" key="4">
    <source>
        <dbReference type="ARBA" id="ARBA00026097"/>
    </source>
</evidence>
<dbReference type="GO" id="GO:0016123">
    <property type="term" value="P:xanthophyll biosynthetic process"/>
    <property type="evidence" value="ECO:0007669"/>
    <property type="project" value="TreeGrafter"/>
</dbReference>
<evidence type="ECO:0000259" key="6">
    <source>
        <dbReference type="Pfam" id="PF04116"/>
    </source>
</evidence>
<evidence type="ECO:0000256" key="5">
    <source>
        <dbReference type="SAM" id="Phobius"/>
    </source>
</evidence>
<dbReference type="GO" id="GO:0005506">
    <property type="term" value="F:iron ion binding"/>
    <property type="evidence" value="ECO:0007669"/>
    <property type="project" value="InterPro"/>
</dbReference>
<dbReference type="Pfam" id="PF04116">
    <property type="entry name" value="FA_hydroxylase"/>
    <property type="match status" value="1"/>
</dbReference>
<proteinExistence type="inferred from homology"/>
<dbReference type="AlphaFoldDB" id="A0A7S0S1S3"/>
<dbReference type="EC" id="1.14.15.24" evidence="4"/>
<name>A0A7S0S1S3_9CHLO</name>
<dbReference type="GO" id="GO:0016119">
    <property type="term" value="P:carotene metabolic process"/>
    <property type="evidence" value="ECO:0007669"/>
    <property type="project" value="TreeGrafter"/>
</dbReference>
<feature type="transmembrane region" description="Helical" evidence="5">
    <location>
        <begin position="125"/>
        <end position="146"/>
    </location>
</feature>
<feature type="transmembrane region" description="Helical" evidence="5">
    <location>
        <begin position="203"/>
        <end position="224"/>
    </location>
</feature>
<keyword evidence="3" id="KW-0560">Oxidoreductase</keyword>
<gene>
    <name evidence="7" type="ORF">CLEI1391_LOCUS17861</name>
</gene>
<reference evidence="7" key="1">
    <citation type="submission" date="2021-01" db="EMBL/GenBank/DDBJ databases">
        <authorList>
            <person name="Corre E."/>
            <person name="Pelletier E."/>
            <person name="Niang G."/>
            <person name="Scheremetjew M."/>
            <person name="Finn R."/>
            <person name="Kale V."/>
            <person name="Holt S."/>
            <person name="Cochrane G."/>
            <person name="Meng A."/>
            <person name="Brown T."/>
            <person name="Cohen L."/>
        </authorList>
    </citation>
    <scope>NUCLEOTIDE SEQUENCE</scope>
    <source>
        <strain evidence="7">SAG 11-49</strain>
    </source>
</reference>
<evidence type="ECO:0000256" key="1">
    <source>
        <dbReference type="ARBA" id="ARBA00009324"/>
    </source>
</evidence>
<dbReference type="InterPro" id="IPR006694">
    <property type="entry name" value="Fatty_acid_hydroxylase"/>
</dbReference>
<dbReference type="EMBL" id="HBFB01031869">
    <property type="protein sequence ID" value="CAD8693678.1"/>
    <property type="molecule type" value="Transcribed_RNA"/>
</dbReference>
<feature type="transmembrane region" description="Helical" evidence="5">
    <location>
        <begin position="180"/>
        <end position="197"/>
    </location>
</feature>
<dbReference type="GO" id="GO:0009507">
    <property type="term" value="C:chloroplast"/>
    <property type="evidence" value="ECO:0007669"/>
    <property type="project" value="TreeGrafter"/>
</dbReference>
<sequence length="305" mass="33373">MLATRSIALPARGPVAVACKPRSSLRHVKPLNVAAPEKAEVVIAAMELEERISAHVPESQPSTSQPAVASQLDIEAAERKARRQREQSTYKYAAIAATAGVTGIAVLTTWLRFYWHLRDDGVMPWGELAATLSLVAGGVFAMEMWARWAHKVLWHDFEPGWALHKSHHMPRTGPFEANDIYAIMNAVPAMALCLYGFITPNIVGGLCFGAGLGITLFGIMYMFVHDGLVHRRFPTGPVGDLPYMKRIAVAHQLHHSGKYGGAPWGMFLGVQELDAIPGAREDLERLVENLDAQGGLAALERKPRT</sequence>
<dbReference type="PANTHER" id="PTHR31899">
    <property type="entry name" value="BETA-CAROTENE 3-HYDROXYLASE 1, CHLOROPLASTIC"/>
    <property type="match status" value="1"/>
</dbReference>
<feature type="domain" description="Fatty acid hydroxylase" evidence="6">
    <location>
        <begin position="137"/>
        <end position="268"/>
    </location>
</feature>
<evidence type="ECO:0000256" key="3">
    <source>
        <dbReference type="ARBA" id="ARBA00023002"/>
    </source>
</evidence>
<keyword evidence="5" id="KW-1133">Transmembrane helix</keyword>